<name>A0A3M2R8T6_9GAMM</name>
<keyword evidence="3" id="KW-1003">Cell membrane</keyword>
<evidence type="ECO:0000256" key="8">
    <source>
        <dbReference type="SAM" id="Phobius"/>
    </source>
</evidence>
<dbReference type="AlphaFoldDB" id="A0A3M2R8T6"/>
<feature type="region of interest" description="Disordered" evidence="7">
    <location>
        <begin position="521"/>
        <end position="543"/>
    </location>
</feature>
<reference evidence="9 10" key="1">
    <citation type="submission" date="2018-08" db="EMBL/GenBank/DDBJ databases">
        <title>Whole Genome Sequence of the Moderate Halophilic Marine Bacterium Marinobacter litoralis Sw-45.</title>
        <authorList>
            <person name="Musa H."/>
        </authorList>
    </citation>
    <scope>NUCLEOTIDE SEQUENCE [LARGE SCALE GENOMIC DNA]</scope>
    <source>
        <strain evidence="9 10">Sw-45</strain>
    </source>
</reference>
<evidence type="ECO:0000313" key="9">
    <source>
        <dbReference type="EMBL" id="RMJ01599.1"/>
    </source>
</evidence>
<keyword evidence="5 8" id="KW-1133">Transmembrane helix</keyword>
<feature type="transmembrane region" description="Helical" evidence="8">
    <location>
        <begin position="271"/>
        <end position="291"/>
    </location>
</feature>
<sequence>MNNNIAGATRPKDAPIDKHIFWPSCLIVSAVILGMIVFEDQALAGIKVAFDFVTNQFGFAYIWAGAFFFGAVLWLSLGRYSQVRLGGPDARPEFSRLSWITMFFCSGIGTSLIFWSSIEWTYYFTAPPFGLEPRSDLAADYAAMYGMFHWGPLAWAFYCLTAFPIGYAFYNRKKSQLRLSAACSGLLGDKHANGLAGKVIDILMVFGLVGGIGTVLASGTPMLAEAVSRQLNIEHTFKVDIAVVLVWVAIFVTSVVLGLKKGIQRLSRLNMYALTILCLIIFIGGPTFFMLNSFTNSLGLMVTEFAHMAFYTDPVANSMFPQWWTIFYWAWWVAMGPYMGIFIARISRGRTFRDIGLTVLSAGSAGCMLFFVLFGSTSMNAELTGAFPVLETITNESPSAAILGTLEQLPFYDVILILFIVVGFVYSGTTVDSSAYVLASVTSYNLREGVEPNVANRFFWAIALGGAGLVLMNAGGLEPIKTASLVVGVPLLVVMCMSFFSLLNWLKADYPMHTPSIEKKKASNEHMNAEASRNSAVGAESYV</sequence>
<evidence type="ECO:0000256" key="5">
    <source>
        <dbReference type="ARBA" id="ARBA00022989"/>
    </source>
</evidence>
<keyword evidence="2" id="KW-0813">Transport</keyword>
<protein>
    <submittedName>
        <fullName evidence="9">L-carnitine/gamma-butyrobetaine antiporter</fullName>
    </submittedName>
</protein>
<evidence type="ECO:0000256" key="4">
    <source>
        <dbReference type="ARBA" id="ARBA00022692"/>
    </source>
</evidence>
<feature type="transmembrane region" description="Helical" evidence="8">
    <location>
        <begin position="97"/>
        <end position="118"/>
    </location>
</feature>
<comment type="subcellular location">
    <subcellularLocation>
        <location evidence="1">Cell membrane</location>
        <topology evidence="1">Multi-pass membrane protein</topology>
    </subcellularLocation>
</comment>
<organism evidence="9 10">
    <name type="scientific">Marinobacter litoralis</name>
    <dbReference type="NCBI Taxonomy" id="187981"/>
    <lineage>
        <taxon>Bacteria</taxon>
        <taxon>Pseudomonadati</taxon>
        <taxon>Pseudomonadota</taxon>
        <taxon>Gammaproteobacteria</taxon>
        <taxon>Pseudomonadales</taxon>
        <taxon>Marinobacteraceae</taxon>
        <taxon>Marinobacter</taxon>
    </lineage>
</organism>
<evidence type="ECO:0000256" key="3">
    <source>
        <dbReference type="ARBA" id="ARBA00022475"/>
    </source>
</evidence>
<dbReference type="GO" id="GO:0022857">
    <property type="term" value="F:transmembrane transporter activity"/>
    <property type="evidence" value="ECO:0007669"/>
    <property type="project" value="InterPro"/>
</dbReference>
<evidence type="ECO:0000256" key="2">
    <source>
        <dbReference type="ARBA" id="ARBA00022448"/>
    </source>
</evidence>
<feature type="transmembrane region" description="Helical" evidence="8">
    <location>
        <begin position="20"/>
        <end position="38"/>
    </location>
</feature>
<feature type="transmembrane region" description="Helical" evidence="8">
    <location>
        <begin position="355"/>
        <end position="374"/>
    </location>
</feature>
<feature type="transmembrane region" description="Helical" evidence="8">
    <location>
        <begin position="483"/>
        <end position="506"/>
    </location>
</feature>
<dbReference type="OrthoDB" id="9775735at2"/>
<dbReference type="PANTHER" id="PTHR30047">
    <property type="entry name" value="HIGH-AFFINITY CHOLINE TRANSPORT PROTEIN-RELATED"/>
    <property type="match status" value="1"/>
</dbReference>
<dbReference type="Proteomes" id="UP000265903">
    <property type="component" value="Unassembled WGS sequence"/>
</dbReference>
<feature type="transmembrane region" description="Helical" evidence="8">
    <location>
        <begin position="414"/>
        <end position="438"/>
    </location>
</feature>
<keyword evidence="10" id="KW-1185">Reference proteome</keyword>
<dbReference type="RefSeq" id="WP_114335957.1">
    <property type="nucleotide sequence ID" value="NZ_QMDL01000006.1"/>
</dbReference>
<dbReference type="GO" id="GO:0005886">
    <property type="term" value="C:plasma membrane"/>
    <property type="evidence" value="ECO:0007669"/>
    <property type="project" value="UniProtKB-SubCell"/>
</dbReference>
<gene>
    <name evidence="9" type="primary">caiT</name>
    <name evidence="9" type="ORF">DOQ08_03181</name>
</gene>
<comment type="caution">
    <text evidence="9">The sequence shown here is derived from an EMBL/GenBank/DDBJ whole genome shotgun (WGS) entry which is preliminary data.</text>
</comment>
<feature type="transmembrane region" description="Helical" evidence="8">
    <location>
        <begin position="58"/>
        <end position="77"/>
    </location>
</feature>
<feature type="transmembrane region" description="Helical" evidence="8">
    <location>
        <begin position="199"/>
        <end position="219"/>
    </location>
</feature>
<evidence type="ECO:0000313" key="10">
    <source>
        <dbReference type="Proteomes" id="UP000265903"/>
    </source>
</evidence>
<evidence type="ECO:0000256" key="1">
    <source>
        <dbReference type="ARBA" id="ARBA00004651"/>
    </source>
</evidence>
<feature type="transmembrane region" description="Helical" evidence="8">
    <location>
        <begin position="458"/>
        <end position="477"/>
    </location>
</feature>
<dbReference type="EMBL" id="QMDL01000006">
    <property type="protein sequence ID" value="RMJ01599.1"/>
    <property type="molecule type" value="Genomic_DNA"/>
</dbReference>
<dbReference type="PANTHER" id="PTHR30047:SF11">
    <property type="entry name" value="L-CARNITINE_GAMMA-BUTYROBETAINE ANTIPORTER"/>
    <property type="match status" value="1"/>
</dbReference>
<evidence type="ECO:0000256" key="6">
    <source>
        <dbReference type="ARBA" id="ARBA00023136"/>
    </source>
</evidence>
<dbReference type="InterPro" id="IPR000060">
    <property type="entry name" value="BCCT_transptr"/>
</dbReference>
<feature type="transmembrane region" description="Helical" evidence="8">
    <location>
        <begin position="239"/>
        <end position="259"/>
    </location>
</feature>
<dbReference type="Pfam" id="PF02028">
    <property type="entry name" value="BCCT"/>
    <property type="match status" value="1"/>
</dbReference>
<feature type="transmembrane region" description="Helical" evidence="8">
    <location>
        <begin position="323"/>
        <end position="343"/>
    </location>
</feature>
<keyword evidence="6 8" id="KW-0472">Membrane</keyword>
<accession>A0A3M2R8T6</accession>
<evidence type="ECO:0000256" key="7">
    <source>
        <dbReference type="SAM" id="MobiDB-lite"/>
    </source>
</evidence>
<feature type="transmembrane region" description="Helical" evidence="8">
    <location>
        <begin position="153"/>
        <end position="170"/>
    </location>
</feature>
<proteinExistence type="predicted"/>
<dbReference type="NCBIfam" id="TIGR00842">
    <property type="entry name" value="bcct"/>
    <property type="match status" value="1"/>
</dbReference>
<keyword evidence="4 8" id="KW-0812">Transmembrane</keyword>